<dbReference type="PROSITE" id="PS50088">
    <property type="entry name" value="ANK_REPEAT"/>
    <property type="match status" value="1"/>
</dbReference>
<dbReference type="InterPro" id="IPR051165">
    <property type="entry name" value="Multifunctional_ANK_Repeat"/>
</dbReference>
<dbReference type="PANTHER" id="PTHR24123">
    <property type="entry name" value="ANKYRIN REPEAT-CONTAINING"/>
    <property type="match status" value="1"/>
</dbReference>
<protein>
    <submittedName>
        <fullName evidence="4">Uncharacterized protein</fullName>
    </submittedName>
</protein>
<dbReference type="Gene3D" id="1.25.40.20">
    <property type="entry name" value="Ankyrin repeat-containing domain"/>
    <property type="match status" value="1"/>
</dbReference>
<accession>A0A0B6ZHH2</accession>
<dbReference type="PROSITE" id="PS50297">
    <property type="entry name" value="ANK_REP_REGION"/>
    <property type="match status" value="1"/>
</dbReference>
<keyword evidence="2 3" id="KW-0040">ANK repeat</keyword>
<dbReference type="InterPro" id="IPR036770">
    <property type="entry name" value="Ankyrin_rpt-contain_sf"/>
</dbReference>
<evidence type="ECO:0000256" key="1">
    <source>
        <dbReference type="ARBA" id="ARBA00022737"/>
    </source>
</evidence>
<organism evidence="4">
    <name type="scientific">Arion vulgaris</name>
    <dbReference type="NCBI Taxonomy" id="1028688"/>
    <lineage>
        <taxon>Eukaryota</taxon>
        <taxon>Metazoa</taxon>
        <taxon>Spiralia</taxon>
        <taxon>Lophotrochozoa</taxon>
        <taxon>Mollusca</taxon>
        <taxon>Gastropoda</taxon>
        <taxon>Heterobranchia</taxon>
        <taxon>Euthyneura</taxon>
        <taxon>Panpulmonata</taxon>
        <taxon>Eupulmonata</taxon>
        <taxon>Stylommatophora</taxon>
        <taxon>Helicina</taxon>
        <taxon>Arionoidea</taxon>
        <taxon>Arionidae</taxon>
        <taxon>Arion</taxon>
    </lineage>
</organism>
<name>A0A0B6ZHH2_9EUPU</name>
<evidence type="ECO:0000313" key="4">
    <source>
        <dbReference type="EMBL" id="CEK68059.1"/>
    </source>
</evidence>
<reference evidence="4" key="1">
    <citation type="submission" date="2014-12" db="EMBL/GenBank/DDBJ databases">
        <title>Insight into the proteome of Arion vulgaris.</title>
        <authorList>
            <person name="Aradska J."/>
            <person name="Bulat T."/>
            <person name="Smidak R."/>
            <person name="Sarate P."/>
            <person name="Gangsoo J."/>
            <person name="Sialana F."/>
            <person name="Bilban M."/>
            <person name="Lubec G."/>
        </authorList>
    </citation>
    <scope>NUCLEOTIDE SEQUENCE</scope>
    <source>
        <tissue evidence="4">Skin</tissue>
    </source>
</reference>
<proteinExistence type="predicted"/>
<dbReference type="EMBL" id="HACG01021194">
    <property type="protein sequence ID" value="CEK68059.1"/>
    <property type="molecule type" value="Transcribed_RNA"/>
</dbReference>
<dbReference type="InterPro" id="IPR002110">
    <property type="entry name" value="Ankyrin_rpt"/>
</dbReference>
<dbReference type="SUPFAM" id="SSF48403">
    <property type="entry name" value="Ankyrin repeat"/>
    <property type="match status" value="1"/>
</dbReference>
<feature type="repeat" description="ANK" evidence="3">
    <location>
        <begin position="97"/>
        <end position="129"/>
    </location>
</feature>
<evidence type="ECO:0000256" key="2">
    <source>
        <dbReference type="ARBA" id="ARBA00023043"/>
    </source>
</evidence>
<feature type="non-terminal residue" evidence="4">
    <location>
        <position position="204"/>
    </location>
</feature>
<gene>
    <name evidence="4" type="primary">ORF64927</name>
</gene>
<dbReference type="PANTHER" id="PTHR24123:SF33">
    <property type="entry name" value="PROTEIN HOS4"/>
    <property type="match status" value="1"/>
</dbReference>
<dbReference type="Pfam" id="PF12796">
    <property type="entry name" value="Ank_2"/>
    <property type="match status" value="1"/>
</dbReference>
<keyword evidence="1" id="KW-0677">Repeat</keyword>
<dbReference type="SMART" id="SM00248">
    <property type="entry name" value="ANK"/>
    <property type="match status" value="4"/>
</dbReference>
<dbReference type="AlphaFoldDB" id="A0A0B6ZHH2"/>
<evidence type="ECO:0000256" key="3">
    <source>
        <dbReference type="PROSITE-ProRule" id="PRU00023"/>
    </source>
</evidence>
<sequence>MSKSEMEGKMDSRKRKCLMKNDINVRSFKTPSVNSQLLLAVSNGSHNEVASLLESSFDQISTKTLDIAVFKASANGHKRLLQLFIRYGKNTSIKNAKGFTLLMVASERGYLDIVKLLVKNGADVNSKNKDGNTALLLATEKSCSVPVLEFLTSSKCYADVNIQNKEGRTALMVAAQLCDIAAMRVLMHHKEINFDLQDKKGNTA</sequence>